<gene>
    <name evidence="2" type="ORF">M3P05_16885</name>
</gene>
<dbReference type="PROSITE" id="PS51186">
    <property type="entry name" value="GNAT"/>
    <property type="match status" value="1"/>
</dbReference>
<comment type="caution">
    <text evidence="2">The sequence shown here is derived from an EMBL/GenBank/DDBJ whole genome shotgun (WGS) entry which is preliminary data.</text>
</comment>
<dbReference type="Gene3D" id="3.40.630.30">
    <property type="match status" value="1"/>
</dbReference>
<keyword evidence="3" id="KW-1185">Reference proteome</keyword>
<dbReference type="RefSeq" id="WP_249701224.1">
    <property type="nucleotide sequence ID" value="NZ_JAMFLX010000028.1"/>
</dbReference>
<feature type="domain" description="N-acetyltransferase" evidence="1">
    <location>
        <begin position="10"/>
        <end position="174"/>
    </location>
</feature>
<dbReference type="PANTHER" id="PTHR43792">
    <property type="entry name" value="GNAT FAMILY, PUTATIVE (AFU_ORTHOLOGUE AFUA_3G00765)-RELATED-RELATED"/>
    <property type="match status" value="1"/>
</dbReference>
<evidence type="ECO:0000313" key="3">
    <source>
        <dbReference type="Proteomes" id="UP001203338"/>
    </source>
</evidence>
<dbReference type="InterPro" id="IPR016181">
    <property type="entry name" value="Acyl_CoA_acyltransferase"/>
</dbReference>
<reference evidence="2 3" key="1">
    <citation type="submission" date="2022-05" db="EMBL/GenBank/DDBJ databases">
        <authorList>
            <person name="Park J.-S."/>
        </authorList>
    </citation>
    <scope>NUCLEOTIDE SEQUENCE [LARGE SCALE GENOMIC DNA]</scope>
    <source>
        <strain evidence="2 3">2012CJ34-2</strain>
    </source>
</reference>
<dbReference type="Proteomes" id="UP001203338">
    <property type="component" value="Unassembled WGS sequence"/>
</dbReference>
<protein>
    <submittedName>
        <fullName evidence="2">GNAT family N-acetyltransferase</fullName>
    </submittedName>
</protein>
<organism evidence="2 3">
    <name type="scientific">Parendozoicomonas callyspongiae</name>
    <dbReference type="NCBI Taxonomy" id="2942213"/>
    <lineage>
        <taxon>Bacteria</taxon>
        <taxon>Pseudomonadati</taxon>
        <taxon>Pseudomonadota</taxon>
        <taxon>Gammaproteobacteria</taxon>
        <taxon>Oceanospirillales</taxon>
        <taxon>Endozoicomonadaceae</taxon>
        <taxon>Parendozoicomonas</taxon>
    </lineage>
</organism>
<dbReference type="SUPFAM" id="SSF55729">
    <property type="entry name" value="Acyl-CoA N-acyltransferases (Nat)"/>
    <property type="match status" value="1"/>
</dbReference>
<evidence type="ECO:0000259" key="1">
    <source>
        <dbReference type="PROSITE" id="PS51186"/>
    </source>
</evidence>
<dbReference type="EMBL" id="JAMFLX010000028">
    <property type="protein sequence ID" value="MCL6271594.1"/>
    <property type="molecule type" value="Genomic_DNA"/>
</dbReference>
<dbReference type="Pfam" id="PF13302">
    <property type="entry name" value="Acetyltransf_3"/>
    <property type="match status" value="1"/>
</dbReference>
<dbReference type="PANTHER" id="PTHR43792:SF1">
    <property type="entry name" value="N-ACETYLTRANSFERASE DOMAIN-CONTAINING PROTEIN"/>
    <property type="match status" value="1"/>
</dbReference>
<dbReference type="InterPro" id="IPR000182">
    <property type="entry name" value="GNAT_dom"/>
</dbReference>
<name>A0ABT0PJN0_9GAMM</name>
<sequence length="179" mass="20728">MTFAIETKRLKLRDFQRQDIEPYISMCQDTKYQRFYDEEDCSTSKARELVQLFIAQALESPRSKYQLAVTLKSTGQFIGTCGLRLEGEHQASMGCGLARGFQTTGYALEAASGLIDFGFNHLDIHRIYADTIGKNRAAIRLCQSLGMRQEALFRENRYFKQQWWDTVIMALLKQEWTSR</sequence>
<dbReference type="InterPro" id="IPR051531">
    <property type="entry name" value="N-acetyltransferase"/>
</dbReference>
<proteinExistence type="predicted"/>
<accession>A0ABT0PJN0</accession>
<evidence type="ECO:0000313" key="2">
    <source>
        <dbReference type="EMBL" id="MCL6271594.1"/>
    </source>
</evidence>